<keyword evidence="1" id="KW-0472">Membrane</keyword>
<feature type="transmembrane region" description="Helical" evidence="1">
    <location>
        <begin position="21"/>
        <end position="41"/>
    </location>
</feature>
<gene>
    <name evidence="3" type="ORF">ABJ99_1156</name>
</gene>
<dbReference type="AlphaFoldDB" id="A0A0N1JP46"/>
<evidence type="ECO:0000256" key="1">
    <source>
        <dbReference type="SAM" id="Phobius"/>
    </source>
</evidence>
<dbReference type="PANTHER" id="PTHR14859">
    <property type="entry name" value="CALCOFLUOR WHITE HYPERSENSITIVE PROTEIN PRECURSOR"/>
    <property type="match status" value="1"/>
</dbReference>
<organism evidence="3 4">
    <name type="scientific">Pseudomonas syringae pv. cilantro</name>
    <dbReference type="NCBI Taxonomy" id="81035"/>
    <lineage>
        <taxon>Bacteria</taxon>
        <taxon>Pseudomonadati</taxon>
        <taxon>Pseudomonadota</taxon>
        <taxon>Gammaproteobacteria</taxon>
        <taxon>Pseudomonadales</taxon>
        <taxon>Pseudomonadaceae</taxon>
        <taxon>Pseudomonas</taxon>
        <taxon>Pseudomonas syringae</taxon>
    </lineage>
</organism>
<keyword evidence="3" id="KW-0540">Nuclease</keyword>
<keyword evidence="3" id="KW-0255">Endonuclease</keyword>
<keyword evidence="3" id="KW-0378">Hydrolase</keyword>
<name>A0A0N1JP46_PSESX</name>
<dbReference type="GO" id="GO:0016020">
    <property type="term" value="C:membrane"/>
    <property type="evidence" value="ECO:0007669"/>
    <property type="project" value="GOC"/>
</dbReference>
<keyword evidence="1" id="KW-1133">Transmembrane helix</keyword>
<dbReference type="GO" id="GO:0006506">
    <property type="term" value="P:GPI anchor biosynthetic process"/>
    <property type="evidence" value="ECO:0007669"/>
    <property type="project" value="TreeGrafter"/>
</dbReference>
<dbReference type="PATRIC" id="fig|81035.3.peg.1229"/>
<dbReference type="RefSeq" id="WP_054085984.1">
    <property type="nucleotide sequence ID" value="NZ_LGLN01000037.1"/>
</dbReference>
<evidence type="ECO:0000259" key="2">
    <source>
        <dbReference type="Pfam" id="PF03372"/>
    </source>
</evidence>
<accession>A0A0N1JP46</accession>
<evidence type="ECO:0000313" key="4">
    <source>
        <dbReference type="Proteomes" id="UP000037891"/>
    </source>
</evidence>
<feature type="domain" description="Endonuclease/exonuclease/phosphatase" evidence="2">
    <location>
        <begin position="75"/>
        <end position="366"/>
    </location>
</feature>
<dbReference type="Proteomes" id="UP000037891">
    <property type="component" value="Unassembled WGS sequence"/>
</dbReference>
<dbReference type="EMBL" id="LGLN01000037">
    <property type="protein sequence ID" value="KPC31798.1"/>
    <property type="molecule type" value="Genomic_DNA"/>
</dbReference>
<sequence length="379" mass="42793">MLDAESLTERQALQVEPMPRVLIRLTLSFLLLIVVLLVLVYQMTWRPPAHELLAASCNPAVQAPKLVPGQALKVMTWNIQYLAGKRYVFWYDMADGSGPDERPTPEDLAYNLDEVARVIRDEQPDIVLLQGVDDGAKNSDYQDQLKLLEERLIDLYPCSTQAFYWKAEFVPDPHIWGSVGRKLATLSRFHIDSAERLQLPVPDTNLISRQFQPRNALLVSYLPLRDGGKLAVINTSLTTAKRDGAAQKQIAATETLLDKLEGGGTPWLIGGDFNLLPLGQYQRLPEPQRLGYAADSELHELWEKYPMIPSNAESSGIDRSKWLTRFPNDSRINGPDRTVDYLFYSPALKRVSARVRRDDTLLISDHLPVIGRFLLPVLP</sequence>
<dbReference type="InterPro" id="IPR036691">
    <property type="entry name" value="Endo/exonu/phosph_ase_sf"/>
</dbReference>
<keyword evidence="1" id="KW-0812">Transmembrane</keyword>
<keyword evidence="3" id="KW-0269">Exonuclease</keyword>
<reference evidence="3 4" key="1">
    <citation type="submission" date="2015-07" db="EMBL/GenBank/DDBJ databases">
        <authorList>
            <person name="Noorani M."/>
        </authorList>
    </citation>
    <scope>NUCLEOTIDE SEQUENCE [LARGE SCALE GENOMIC DNA]</scope>
    <source>
        <strain evidence="3 4">0788_9</strain>
    </source>
</reference>
<dbReference type="InterPro" id="IPR051916">
    <property type="entry name" value="GPI-anchor_lipid_remodeler"/>
</dbReference>
<proteinExistence type="predicted"/>
<dbReference type="PANTHER" id="PTHR14859:SF1">
    <property type="entry name" value="PGAP2-INTERACTING PROTEIN"/>
    <property type="match status" value="1"/>
</dbReference>
<evidence type="ECO:0000313" key="3">
    <source>
        <dbReference type="EMBL" id="KPC31798.1"/>
    </source>
</evidence>
<comment type="caution">
    <text evidence="3">The sequence shown here is derived from an EMBL/GenBank/DDBJ whole genome shotgun (WGS) entry which is preliminary data.</text>
</comment>
<dbReference type="InterPro" id="IPR005135">
    <property type="entry name" value="Endo/exonuclease/phosphatase"/>
</dbReference>
<dbReference type="SUPFAM" id="SSF56219">
    <property type="entry name" value="DNase I-like"/>
    <property type="match status" value="1"/>
</dbReference>
<dbReference type="Gene3D" id="3.60.10.10">
    <property type="entry name" value="Endonuclease/exonuclease/phosphatase"/>
    <property type="match status" value="1"/>
</dbReference>
<dbReference type="GO" id="GO:0004527">
    <property type="term" value="F:exonuclease activity"/>
    <property type="evidence" value="ECO:0007669"/>
    <property type="project" value="UniProtKB-KW"/>
</dbReference>
<dbReference type="Pfam" id="PF03372">
    <property type="entry name" value="Exo_endo_phos"/>
    <property type="match status" value="1"/>
</dbReference>
<protein>
    <submittedName>
        <fullName evidence="3">Endonuclease/exonuclease/phosphatase</fullName>
    </submittedName>
</protein>
<dbReference type="GO" id="GO:0004519">
    <property type="term" value="F:endonuclease activity"/>
    <property type="evidence" value="ECO:0007669"/>
    <property type="project" value="UniProtKB-KW"/>
</dbReference>
<reference evidence="3 4" key="2">
    <citation type="submission" date="2015-10" db="EMBL/GenBank/DDBJ databases">
        <title>Comparative genomics and high-throughput reverse genetic screens identify a new phytobacterial MAMP and an Arabidopsis receptor required for immune elicitation.</title>
        <authorList>
            <person name="Mott G.A."/>
            <person name="Thakur S."/>
            <person name="Wang P.W."/>
            <person name="Desveaux D."/>
            <person name="Guttman D.S."/>
        </authorList>
    </citation>
    <scope>NUCLEOTIDE SEQUENCE [LARGE SCALE GENOMIC DNA]</scope>
    <source>
        <strain evidence="3 4">0788_9</strain>
    </source>
</reference>